<feature type="compositionally biased region" description="Polar residues" evidence="1">
    <location>
        <begin position="1668"/>
        <end position="1678"/>
    </location>
</feature>
<feature type="compositionally biased region" description="Low complexity" evidence="1">
    <location>
        <begin position="354"/>
        <end position="383"/>
    </location>
</feature>
<dbReference type="RefSeq" id="XP_056050198.1">
    <property type="nucleotide sequence ID" value="XM_056193130.1"/>
</dbReference>
<feature type="compositionally biased region" description="Low complexity" evidence="1">
    <location>
        <begin position="596"/>
        <end position="608"/>
    </location>
</feature>
<feature type="compositionally biased region" description="Low complexity" evidence="1">
    <location>
        <begin position="546"/>
        <end position="560"/>
    </location>
</feature>
<feature type="compositionally biased region" description="Pro residues" evidence="1">
    <location>
        <begin position="105"/>
        <end position="118"/>
    </location>
</feature>
<feature type="compositionally biased region" description="Polar residues" evidence="1">
    <location>
        <begin position="2185"/>
        <end position="2199"/>
    </location>
</feature>
<feature type="region of interest" description="Disordered" evidence="1">
    <location>
        <begin position="404"/>
        <end position="560"/>
    </location>
</feature>
<reference evidence="2" key="1">
    <citation type="journal article" date="2023" name="Access Microbiol">
        <title>De-novo genome assembly for Akanthomyces muscarius, a biocontrol agent of insect agricultural pests.</title>
        <authorList>
            <person name="Erdos Z."/>
            <person name="Studholme D.J."/>
            <person name="Raymond B."/>
            <person name="Sharma M."/>
        </authorList>
    </citation>
    <scope>NUCLEOTIDE SEQUENCE</scope>
    <source>
        <strain evidence="2">Ve6</strain>
    </source>
</reference>
<feature type="compositionally biased region" description="Low complexity" evidence="1">
    <location>
        <begin position="1317"/>
        <end position="1336"/>
    </location>
</feature>
<feature type="compositionally biased region" description="Polar residues" evidence="1">
    <location>
        <begin position="1519"/>
        <end position="1556"/>
    </location>
</feature>
<feature type="region of interest" description="Disordered" evidence="1">
    <location>
        <begin position="350"/>
        <end position="384"/>
    </location>
</feature>
<feature type="compositionally biased region" description="Low complexity" evidence="1">
    <location>
        <begin position="427"/>
        <end position="445"/>
    </location>
</feature>
<feature type="compositionally biased region" description="Basic and acidic residues" evidence="1">
    <location>
        <begin position="2277"/>
        <end position="2292"/>
    </location>
</feature>
<feature type="region of interest" description="Disordered" evidence="1">
    <location>
        <begin position="573"/>
        <end position="804"/>
    </location>
</feature>
<feature type="compositionally biased region" description="Basic and acidic residues" evidence="1">
    <location>
        <begin position="983"/>
        <end position="1000"/>
    </location>
</feature>
<gene>
    <name evidence="2" type="ORF">LMH87_001793</name>
</gene>
<feature type="compositionally biased region" description="Polar residues" evidence="1">
    <location>
        <begin position="245"/>
        <end position="266"/>
    </location>
</feature>
<feature type="compositionally biased region" description="Basic and acidic residues" evidence="1">
    <location>
        <begin position="2166"/>
        <end position="2182"/>
    </location>
</feature>
<feature type="compositionally biased region" description="Basic and acidic residues" evidence="1">
    <location>
        <begin position="185"/>
        <end position="197"/>
    </location>
</feature>
<feature type="compositionally biased region" description="Low complexity" evidence="1">
    <location>
        <begin position="1222"/>
        <end position="1231"/>
    </location>
</feature>
<feature type="compositionally biased region" description="Polar residues" evidence="1">
    <location>
        <begin position="287"/>
        <end position="301"/>
    </location>
</feature>
<proteinExistence type="predicted"/>
<feature type="compositionally biased region" description="Low complexity" evidence="1">
    <location>
        <begin position="615"/>
        <end position="632"/>
    </location>
</feature>
<dbReference type="EMBL" id="JAJHUN010000010">
    <property type="protein sequence ID" value="KAJ4147257.1"/>
    <property type="molecule type" value="Genomic_DNA"/>
</dbReference>
<sequence length="2365" mass="250701">MDQGSYSRPDGRGQPSLSGSSASNNNYQVNVSRQKTKKWVEAKSQNYDGDDWGADEYDDDEVAPPLPLSPHGPQYGAPPGAPHVPSLHIQTNPPPQPQPAQQHQPYPPPQSRAPPPATAQPRQESNTPLPAHPSSAAPPSAGGFAPQSASSTYPLSPRSPPDSLPSNTPQAATAGKPLPFVRPSDIYRRMEDEKSRGSSESSRPSADYGSSLSKQTSASPARTAAQPVKPQPPTAPIPAPRTDSHTSIYQDLTKPTLSQAPQQPLVTSPRAEPRVSEFVTPSRDAAPNTTSEDAKRLSTSPKLPDLARMSVFGADFFSSGFSSTLSSEQIAEQNIPEVPKVAPELKVDKPTTYEESASPAEASKAATDKTQATPAAPAAMEDAPIQHEIMAPTVYQPPAVTATNTEPVVPLTPAESKPAADPAKQVAARSSTDTASSSHSAASATEITPTKPLNVRKDESPVRAFEPPPPLQREPTFGTDTSSPVKESDALRDEIIKTLNSPSQPSREGSETGPADSGRKGSQGHARDSTYTLQDYDSYWEDTDTAPKVPAQPVQPQTKTMSIVPEEATQAVAAATPETPIAKAPEPWKPIEEAKPAAPLPAVNSAAATEATPRVSTSQSSASPTVSQVSKSTSAQQHPEVLIVSPVSADLRRRFSWEAEDASKQPPTAASAAPAGATISPSTPAAVVASTPTPATATASPSVPAPIAAPALAVAAAAVAPAEPKAQPELTSRASEAPDPNAASIPAVAATDSNSQESKRLSLADEKGLSATASNEGSAPHDEHPALRLSDPAPAPVLSMPKSSGASVTQFKDIVALNNSSERVAKFNETRVAFAVMDIGLDKWLKGLHQDHPEHHSKSFNSYQPSAAVPAGAPAGAQAPAQQPYYQQYLNASTPGSGSSPGRRIGGITMPSNASGSTFGHSGNQIGTKSKELMQSAGKMGKGLFSKGKNKLRGDKGDTHPPPVQAKTRHDRSGSWAVLSNKLRTEFSPRDPGHSQHPEEEYPAAPRPSVTIAPQIPEPEPVSPLLREASPDKSLPPVQTQPAARDNALATASLPTAAPTTSHVPSSSQIRIVPTETTHGPFSAGAPAVPPTAAEDSGVGMLAQPDESGDFPKRQSSFVGLPPIRRSSTFGLKSKARRAAERFPIDEEEGNDVPDLPTSDVMENAVRQAEAAQQPHREQPAVTPAGPSFPALDKDSVIVQHQPVSPEHSPERLARQPATVHPPQAQPMRQPAQPPMLMHPGQSGPWKLEESHLAEPLHQAKNRSGHSPISPPMGYGFDKETGNSAAMAPPPVPAGMRQRTPDVPPSSAQRWPGLFAPQPGQEPPQQQTTQQPYYEEVVNPRHSINEYSIPGVGPPTEERGRAKRNSGIFKEIGDKIARATSRDRKNSFTENRPPVDMHTDGASESSFGTEEMTDRKKRRSSFLNTLTGRTSVDQGRPRQSFNALQRSQTETFPASSVEDVGSTRKRSMFGGVMAGFGANKGGSANAPASGFVNQQVTDDEPQLTPKKKRFSAFTKAFQRPNQDRPSSGMSLEPTQSAGSSQGQIGRSGMFSSTPFRNNDRGGFAGQMDSAAPEHSRRASFSNLLSTLAGNKGQQHEQQSPPPPKDVGGMPPKDLPQNIPAAPPQAHPADGFPAPHRGGAAAPILPDQFLDRSQPLFAAGESNWGMNRPPTSTTVTSSEAKADAGESIASRAAIAHDAGHLPLPAIASAKRDDPVAPSEISDSETDYAENIRKPSDVTPSVTSRGDDEIGDMTRQDTNISQMTPSIVTDGPRLNSQQQTPTAQYPNSPGGYFTQNNRMLGTGPLSAGAQGYSQGQSFQHPGDPRRSLTGPGHGQSMGQSSPGAQYGQRTQQLAQYANQQQQQPQRYMQPSLSQPVSQAQGAAASSKGWKGLKTKMAGQMASMSQPSPNSKSERGDKPAPGDKLFNAFKRLSKQQGSAEAQQQGAAPSAAHAGQDSTASHLHARNQGQPAVGQPQQMSHQYMQHQQMPPQQMHMCQGFHPGQGPPQQQVPVYMQQHQHQQHQQPQTEPQYGAVPIPQGYTAVYGHGSSQVPSMYNVGCQHSQHQTPYQQQQTHPNHYQTYSAVDDNQQQGNGAAAAQVQSPPRPPQPETQTESHPHEYHSHRPSATGSELLSPASTTQRSGSMAMSPVSDEPRSPHAALTREALAQQDAHKDLQVHHLHPDEGRTSLGPSNSNRVSQVSNDSGRHGPSPKSEHSPAVSHKQLQAVVSPASPDNEPHVSTAKASPPAGSGSDVASPRNGAAAVPDEAIIIPATLTSDLTGESKGHVSDDSLEKQAKLSKTTNTITAATEHFAELEDTAEARKRTLRIDGQEEKIAYDPEEENPKMTATSYPGQEWNPYGEPGFGEWQE</sequence>
<feature type="compositionally biased region" description="Pro residues" evidence="1">
    <location>
        <begin position="229"/>
        <end position="239"/>
    </location>
</feature>
<feature type="compositionally biased region" description="Acidic residues" evidence="1">
    <location>
        <begin position="48"/>
        <end position="62"/>
    </location>
</feature>
<feature type="compositionally biased region" description="Basic and acidic residues" evidence="1">
    <location>
        <begin position="757"/>
        <end position="768"/>
    </location>
</feature>
<dbReference type="Proteomes" id="UP001144673">
    <property type="component" value="Chromosome 3"/>
</dbReference>
<feature type="compositionally biased region" description="Polar residues" evidence="1">
    <location>
        <begin position="1772"/>
        <end position="1797"/>
    </location>
</feature>
<feature type="compositionally biased region" description="Polar residues" evidence="1">
    <location>
        <begin position="498"/>
        <end position="507"/>
    </location>
</feature>
<feature type="compositionally biased region" description="Low complexity" evidence="1">
    <location>
        <begin position="119"/>
        <end position="156"/>
    </location>
</feature>
<feature type="region of interest" description="Disordered" evidence="1">
    <location>
        <begin position="1703"/>
        <end position="2005"/>
    </location>
</feature>
<evidence type="ECO:0008006" key="4">
    <source>
        <dbReference type="Google" id="ProtNLM"/>
    </source>
</evidence>
<feature type="compositionally biased region" description="Polar residues" evidence="1">
    <location>
        <begin position="208"/>
        <end position="220"/>
    </location>
</feature>
<protein>
    <recommendedName>
        <fullName evidence="4">SWI-SNF chromatin-remodeling complex protein</fullName>
    </recommendedName>
</protein>
<feature type="compositionally biased region" description="Basic and acidic residues" evidence="1">
    <location>
        <begin position="2109"/>
        <end position="2118"/>
    </location>
</feature>
<feature type="compositionally biased region" description="Polar residues" evidence="1">
    <location>
        <begin position="910"/>
        <end position="926"/>
    </location>
</feature>
<dbReference type="GeneID" id="80888952"/>
<feature type="compositionally biased region" description="Low complexity" evidence="1">
    <location>
        <begin position="1971"/>
        <end position="2005"/>
    </location>
</feature>
<feature type="region of interest" description="Disordered" evidence="1">
    <location>
        <begin position="1167"/>
        <end position="1461"/>
    </location>
</feature>
<feature type="compositionally biased region" description="Low complexity" evidence="1">
    <location>
        <begin position="666"/>
        <end position="722"/>
    </location>
</feature>
<feature type="compositionally biased region" description="Polar residues" evidence="1">
    <location>
        <begin position="1899"/>
        <end position="1908"/>
    </location>
</feature>
<feature type="region of interest" description="Disordered" evidence="1">
    <location>
        <begin position="941"/>
        <end position="1136"/>
    </location>
</feature>
<dbReference type="KEGG" id="amus:LMH87_001793"/>
<feature type="region of interest" description="Disordered" evidence="1">
    <location>
        <begin position="2085"/>
        <end position="2295"/>
    </location>
</feature>
<feature type="compositionally biased region" description="Basic and acidic residues" evidence="1">
    <location>
        <begin position="1909"/>
        <end position="1918"/>
    </location>
</feature>
<feature type="compositionally biased region" description="Basic and acidic residues" evidence="1">
    <location>
        <begin position="2322"/>
        <end position="2333"/>
    </location>
</feature>
<feature type="compositionally biased region" description="Polar residues" evidence="1">
    <location>
        <begin position="1754"/>
        <end position="1765"/>
    </location>
</feature>
<feature type="compositionally biased region" description="Basic and acidic residues" evidence="1">
    <location>
        <begin position="650"/>
        <end position="663"/>
    </location>
</feature>
<feature type="compositionally biased region" description="Low complexity" evidence="1">
    <location>
        <begin position="1931"/>
        <end position="1952"/>
    </location>
</feature>
<feature type="region of interest" description="Disordered" evidence="1">
    <location>
        <begin position="1474"/>
        <end position="1642"/>
    </location>
</feature>
<evidence type="ECO:0000256" key="1">
    <source>
        <dbReference type="SAM" id="MobiDB-lite"/>
    </source>
</evidence>
<feature type="compositionally biased region" description="Basic and acidic residues" evidence="1">
    <location>
        <begin position="1371"/>
        <end position="1401"/>
    </location>
</feature>
<feature type="compositionally biased region" description="Polar residues" evidence="1">
    <location>
        <begin position="1063"/>
        <end position="1080"/>
    </location>
</feature>
<feature type="compositionally biased region" description="Polar residues" evidence="1">
    <location>
        <begin position="1421"/>
        <end position="1454"/>
    </location>
</feature>
<feature type="region of interest" description="Disordered" evidence="1">
    <location>
        <begin position="891"/>
        <end position="926"/>
    </location>
</feature>
<feature type="compositionally biased region" description="Polar residues" evidence="1">
    <location>
        <begin position="15"/>
        <end position="33"/>
    </location>
</feature>
<accession>A0A9W8Q515</accession>
<organism evidence="2 3">
    <name type="scientific">Akanthomyces muscarius</name>
    <name type="common">Entomopathogenic fungus</name>
    <name type="synonym">Lecanicillium muscarium</name>
    <dbReference type="NCBI Taxonomy" id="2231603"/>
    <lineage>
        <taxon>Eukaryota</taxon>
        <taxon>Fungi</taxon>
        <taxon>Dikarya</taxon>
        <taxon>Ascomycota</taxon>
        <taxon>Pezizomycotina</taxon>
        <taxon>Sordariomycetes</taxon>
        <taxon>Hypocreomycetidae</taxon>
        <taxon>Hypocreales</taxon>
        <taxon>Cordycipitaceae</taxon>
        <taxon>Akanthomyces</taxon>
    </lineage>
</organism>
<feature type="compositionally biased region" description="Low complexity" evidence="1">
    <location>
        <begin position="1846"/>
        <end position="1884"/>
    </location>
</feature>
<feature type="compositionally biased region" description="Low complexity" evidence="1">
    <location>
        <begin position="1048"/>
        <end position="1062"/>
    </location>
</feature>
<feature type="compositionally biased region" description="Polar residues" evidence="1">
    <location>
        <begin position="2121"/>
        <end position="2141"/>
    </location>
</feature>
<feature type="compositionally biased region" description="Low complexity" evidence="1">
    <location>
        <begin position="891"/>
        <end position="909"/>
    </location>
</feature>
<evidence type="ECO:0000313" key="2">
    <source>
        <dbReference type="EMBL" id="KAJ4147257.1"/>
    </source>
</evidence>
<feature type="compositionally biased region" description="Polar residues" evidence="1">
    <location>
        <begin position="1578"/>
        <end position="1598"/>
    </location>
</feature>
<feature type="compositionally biased region" description="Basic and acidic residues" evidence="1">
    <location>
        <begin position="486"/>
        <end position="496"/>
    </location>
</feature>
<feature type="region of interest" description="Disordered" evidence="1">
    <location>
        <begin position="2322"/>
        <end position="2365"/>
    </location>
</feature>
<feature type="compositionally biased region" description="Basic and acidic residues" evidence="1">
    <location>
        <begin position="1743"/>
        <end position="1753"/>
    </location>
</feature>
<evidence type="ECO:0000313" key="3">
    <source>
        <dbReference type="Proteomes" id="UP001144673"/>
    </source>
</evidence>
<comment type="caution">
    <text evidence="2">The sequence shown here is derived from an EMBL/GenBank/DDBJ whole genome shotgun (WGS) entry which is preliminary data.</text>
</comment>
<name>A0A9W8Q515_AKAMU</name>
<feature type="compositionally biased region" description="Low complexity" evidence="1">
    <location>
        <begin position="2085"/>
        <end position="2098"/>
    </location>
</feature>
<feature type="region of interest" description="Disordered" evidence="1">
    <location>
        <begin position="1658"/>
        <end position="1688"/>
    </location>
</feature>
<feature type="region of interest" description="Disordered" evidence="1">
    <location>
        <begin position="1"/>
        <end position="303"/>
    </location>
</feature>
<keyword evidence="3" id="KW-1185">Reference proteome</keyword>